<comment type="caution">
    <text evidence="2">The sequence shown here is derived from an EMBL/GenBank/DDBJ whole genome shotgun (WGS) entry which is preliminary data.</text>
</comment>
<organism evidence="2 3">
    <name type="scientific">Rhynchophorus ferrugineus</name>
    <name type="common">Red palm weevil</name>
    <name type="synonym">Curculio ferrugineus</name>
    <dbReference type="NCBI Taxonomy" id="354439"/>
    <lineage>
        <taxon>Eukaryota</taxon>
        <taxon>Metazoa</taxon>
        <taxon>Ecdysozoa</taxon>
        <taxon>Arthropoda</taxon>
        <taxon>Hexapoda</taxon>
        <taxon>Insecta</taxon>
        <taxon>Pterygota</taxon>
        <taxon>Neoptera</taxon>
        <taxon>Endopterygota</taxon>
        <taxon>Coleoptera</taxon>
        <taxon>Polyphaga</taxon>
        <taxon>Cucujiformia</taxon>
        <taxon>Curculionidae</taxon>
        <taxon>Dryophthorinae</taxon>
        <taxon>Rhynchophorus</taxon>
    </lineage>
</organism>
<reference evidence="2" key="1">
    <citation type="submission" date="2020-08" db="EMBL/GenBank/DDBJ databases">
        <title>Genome sequencing and assembly of the red palm weevil Rhynchophorus ferrugineus.</title>
        <authorList>
            <person name="Dias G.B."/>
            <person name="Bergman C.M."/>
            <person name="Manee M."/>
        </authorList>
    </citation>
    <scope>NUCLEOTIDE SEQUENCE</scope>
    <source>
        <strain evidence="2">AA-2017</strain>
        <tissue evidence="2">Whole larva</tissue>
    </source>
</reference>
<keyword evidence="3" id="KW-1185">Reference proteome</keyword>
<evidence type="ECO:0000256" key="1">
    <source>
        <dbReference type="SAM" id="MobiDB-lite"/>
    </source>
</evidence>
<name>A0A834IC51_RHYFE</name>
<feature type="region of interest" description="Disordered" evidence="1">
    <location>
        <begin position="17"/>
        <end position="40"/>
    </location>
</feature>
<dbReference type="AlphaFoldDB" id="A0A834IC51"/>
<sequence length="40" mass="4120">VHAWAMAGTVGGRRAAPFKIRDGRGNNAGPRGEEGIGIDT</sequence>
<feature type="non-terminal residue" evidence="2">
    <location>
        <position position="1"/>
    </location>
</feature>
<gene>
    <name evidence="2" type="ORF">GWI33_009523</name>
</gene>
<protein>
    <submittedName>
        <fullName evidence="2">Uncharacterized protein</fullName>
    </submittedName>
</protein>
<accession>A0A834IC51</accession>
<dbReference type="Proteomes" id="UP000625711">
    <property type="component" value="Unassembled WGS sequence"/>
</dbReference>
<dbReference type="EMBL" id="JAACXV010004559">
    <property type="protein sequence ID" value="KAF7277024.1"/>
    <property type="molecule type" value="Genomic_DNA"/>
</dbReference>
<proteinExistence type="predicted"/>
<evidence type="ECO:0000313" key="2">
    <source>
        <dbReference type="EMBL" id="KAF7277024.1"/>
    </source>
</evidence>
<evidence type="ECO:0000313" key="3">
    <source>
        <dbReference type="Proteomes" id="UP000625711"/>
    </source>
</evidence>